<feature type="domain" description="EAL" evidence="2">
    <location>
        <begin position="1"/>
        <end position="116"/>
    </location>
</feature>
<dbReference type="InterPro" id="IPR050706">
    <property type="entry name" value="Cyclic-di-GMP_PDE-like"/>
</dbReference>
<evidence type="ECO:0000259" key="2">
    <source>
        <dbReference type="PROSITE" id="PS50883"/>
    </source>
</evidence>
<dbReference type="InterPro" id="IPR035919">
    <property type="entry name" value="EAL_sf"/>
</dbReference>
<dbReference type="EMBL" id="AXCZ01000266">
    <property type="protein sequence ID" value="KGM08687.1"/>
    <property type="molecule type" value="Genomic_DNA"/>
</dbReference>
<feature type="non-terminal residue" evidence="3">
    <location>
        <position position="1"/>
    </location>
</feature>
<dbReference type="SUPFAM" id="SSF141868">
    <property type="entry name" value="EAL domain-like"/>
    <property type="match status" value="1"/>
</dbReference>
<dbReference type="InterPro" id="IPR001633">
    <property type="entry name" value="EAL_dom"/>
</dbReference>
<comment type="caution">
    <text evidence="3">The sequence shown here is derived from an EMBL/GenBank/DDBJ whole genome shotgun (WGS) entry which is preliminary data.</text>
</comment>
<gene>
    <name evidence="3" type="ORF">N869_07350</name>
</gene>
<organism evidence="3 4">
    <name type="scientific">Cellulomonas bogoriensis 69B4 = DSM 16987</name>
    <dbReference type="NCBI Taxonomy" id="1386082"/>
    <lineage>
        <taxon>Bacteria</taxon>
        <taxon>Bacillati</taxon>
        <taxon>Actinomycetota</taxon>
        <taxon>Actinomycetes</taxon>
        <taxon>Micrococcales</taxon>
        <taxon>Cellulomonadaceae</taxon>
        <taxon>Cellulomonas</taxon>
    </lineage>
</organism>
<accession>A0A0A0BLY8</accession>
<reference evidence="3 4" key="1">
    <citation type="submission" date="2013-08" db="EMBL/GenBank/DDBJ databases">
        <title>Genome sequencing of Cellulomonas bogoriensis 69B4.</title>
        <authorList>
            <person name="Chen F."/>
            <person name="Li Y."/>
            <person name="Wang G."/>
        </authorList>
    </citation>
    <scope>NUCLEOTIDE SEQUENCE [LARGE SCALE GENOMIC DNA]</scope>
    <source>
        <strain evidence="3 4">69B4</strain>
    </source>
</reference>
<feature type="compositionally biased region" description="Acidic residues" evidence="1">
    <location>
        <begin position="291"/>
        <end position="304"/>
    </location>
</feature>
<sequence length="322" mass="34409">SLLETVDRAREMGWGISVDDIGTSLGCLSVLPLVHADVVKLDVRMLDDELDTATSEVVAAVLRHIEATGAALVVKGIEDERDERLALALGARYGQGHHLGVPGLLERGDPMPRAVVPLLGRGRGVPEGRSPFEILANLDRRRVTSDLLRRLAQIFTLRALRSGSRPVVLIGAGNRTPGDLASLDGGELARLAEQSVLVVVFGVGLPAEPAPGVRGVALCARDPLVGERFMAVLTDTFSFAMSARRGTGGLFELVTTQEPHRVGDVAQHLLRRTPSAGGPNQAQPVPVPDVDLAEEEPEVEDGADDTVTAGPLMRRWRAKVRR</sequence>
<evidence type="ECO:0000256" key="1">
    <source>
        <dbReference type="SAM" id="MobiDB-lite"/>
    </source>
</evidence>
<dbReference type="PROSITE" id="PS50883">
    <property type="entry name" value="EAL"/>
    <property type="match status" value="1"/>
</dbReference>
<evidence type="ECO:0000313" key="3">
    <source>
        <dbReference type="EMBL" id="KGM08687.1"/>
    </source>
</evidence>
<dbReference type="PANTHER" id="PTHR33121:SF82">
    <property type="entry name" value="SIGNAL TRANSDUCTION PROTEIN CONTAINING A EAL DOMAIN"/>
    <property type="match status" value="1"/>
</dbReference>
<proteinExistence type="predicted"/>
<dbReference type="AlphaFoldDB" id="A0A0A0BLY8"/>
<name>A0A0A0BLY8_9CELL</name>
<dbReference type="Proteomes" id="UP000054314">
    <property type="component" value="Unassembled WGS sequence"/>
</dbReference>
<dbReference type="GO" id="GO:0071111">
    <property type="term" value="F:cyclic-guanylate-specific phosphodiesterase activity"/>
    <property type="evidence" value="ECO:0007669"/>
    <property type="project" value="InterPro"/>
</dbReference>
<dbReference type="RefSeq" id="WP_156968575.1">
    <property type="nucleotide sequence ID" value="NZ_AXCZ01000266.1"/>
</dbReference>
<dbReference type="Gene3D" id="3.20.20.450">
    <property type="entry name" value="EAL domain"/>
    <property type="match status" value="1"/>
</dbReference>
<feature type="region of interest" description="Disordered" evidence="1">
    <location>
        <begin position="272"/>
        <end position="311"/>
    </location>
</feature>
<keyword evidence="4" id="KW-1185">Reference proteome</keyword>
<protein>
    <submittedName>
        <fullName evidence="3">Phytochrome-like protein cph2</fullName>
    </submittedName>
</protein>
<dbReference type="Pfam" id="PF00563">
    <property type="entry name" value="EAL"/>
    <property type="match status" value="1"/>
</dbReference>
<dbReference type="PANTHER" id="PTHR33121">
    <property type="entry name" value="CYCLIC DI-GMP PHOSPHODIESTERASE PDEF"/>
    <property type="match status" value="1"/>
</dbReference>
<dbReference type="OrthoDB" id="3278016at2"/>
<evidence type="ECO:0000313" key="4">
    <source>
        <dbReference type="Proteomes" id="UP000054314"/>
    </source>
</evidence>